<evidence type="ECO:0008006" key="8">
    <source>
        <dbReference type="Google" id="ProtNLM"/>
    </source>
</evidence>
<evidence type="ECO:0000256" key="3">
    <source>
        <dbReference type="ARBA" id="ARBA00022801"/>
    </source>
</evidence>
<dbReference type="EMBL" id="APOI01000017">
    <property type="protein sequence ID" value="ENU23309.1"/>
    <property type="molecule type" value="Genomic_DNA"/>
</dbReference>
<comment type="caution">
    <text evidence="6">The sequence shown here is derived from an EMBL/GenBank/DDBJ whole genome shotgun (WGS) entry which is preliminary data.</text>
</comment>
<organism evidence="6 7">
    <name type="scientific">Acinetobacter proteolyticus</name>
    <dbReference type="NCBI Taxonomy" id="1776741"/>
    <lineage>
        <taxon>Bacteria</taxon>
        <taxon>Pseudomonadati</taxon>
        <taxon>Pseudomonadota</taxon>
        <taxon>Gammaproteobacteria</taxon>
        <taxon>Moraxellales</taxon>
        <taxon>Moraxellaceae</taxon>
        <taxon>Acinetobacter</taxon>
    </lineage>
</organism>
<accession>A0ABN0JDR6</accession>
<evidence type="ECO:0000256" key="5">
    <source>
        <dbReference type="ARBA" id="ARBA00023277"/>
    </source>
</evidence>
<keyword evidence="3" id="KW-0378">Hydrolase</keyword>
<reference evidence="6 7" key="1">
    <citation type="submission" date="2013-02" db="EMBL/GenBank/DDBJ databases">
        <title>The Genome Sequence of Acinetobacter sp. NIPH 809.</title>
        <authorList>
            <consortium name="The Broad Institute Genome Sequencing Platform"/>
            <consortium name="The Broad Institute Genome Sequencing Center for Infectious Disease"/>
            <person name="Cerqueira G."/>
            <person name="Feldgarden M."/>
            <person name="Courvalin P."/>
            <person name="Perichon B."/>
            <person name="Grillot-Courvalin C."/>
            <person name="Clermont D."/>
            <person name="Rocha E."/>
            <person name="Yoon E.-J."/>
            <person name="Nemec A."/>
            <person name="Walker B."/>
            <person name="Young S.K."/>
            <person name="Zeng Q."/>
            <person name="Gargeya S."/>
            <person name="Fitzgerald M."/>
            <person name="Haas B."/>
            <person name="Abouelleil A."/>
            <person name="Alvarado L."/>
            <person name="Arachchi H.M."/>
            <person name="Berlin A.M."/>
            <person name="Chapman S.B."/>
            <person name="Dewar J."/>
            <person name="Goldberg J."/>
            <person name="Griggs A."/>
            <person name="Gujja S."/>
            <person name="Hansen M."/>
            <person name="Howarth C."/>
            <person name="Imamovic A."/>
            <person name="Larimer J."/>
            <person name="McCowan C."/>
            <person name="Murphy C."/>
            <person name="Neiman D."/>
            <person name="Pearson M."/>
            <person name="Priest M."/>
            <person name="Roberts A."/>
            <person name="Saif S."/>
            <person name="Shea T."/>
            <person name="Sisk P."/>
            <person name="Sykes S."/>
            <person name="Wortman J."/>
            <person name="Nusbaum C."/>
            <person name="Birren B."/>
        </authorList>
    </citation>
    <scope>NUCLEOTIDE SEQUENCE [LARGE SCALE GENOMIC DNA]</scope>
    <source>
        <strain evidence="6 7">NIPH 809</strain>
    </source>
</reference>
<protein>
    <recommendedName>
        <fullName evidence="8">ChbG/HpnK family deacetylase</fullName>
    </recommendedName>
</protein>
<sequence>MAKICYCADDFAMNPEISDAILLLIETGALHATSCMTQAEHWPIAAQQLKPISNNINVGLHLNFTHRFSTTTTTFSLPRLMLKAWSRQLDSKLIQQSIEQQWNAFVAAMGKQPDFIDGHQHIHQFPIIRDALLSFLKQTNFQGWIRNLQHPLSTPNYTIKTRLLSALGAASLASQCKQKNIPQNQYFAGIYDFEYENYAQLNQQWLMRAQDNLLIMCHPAMQAVDRQDPIAQARVREFQYLSSSQFRDDCRIYQISLTPMDILL</sequence>
<evidence type="ECO:0000313" key="7">
    <source>
        <dbReference type="Proteomes" id="UP000013034"/>
    </source>
</evidence>
<keyword evidence="4" id="KW-0460">Magnesium</keyword>
<comment type="cofactor">
    <cofactor evidence="1">
        <name>Mg(2+)</name>
        <dbReference type="ChEBI" id="CHEBI:18420"/>
    </cofactor>
</comment>
<keyword evidence="2" id="KW-0479">Metal-binding</keyword>
<dbReference type="Proteomes" id="UP000013034">
    <property type="component" value="Unassembled WGS sequence"/>
</dbReference>
<name>A0ABN0JDR6_9GAMM</name>
<dbReference type="InterPro" id="IPR011330">
    <property type="entry name" value="Glyco_hydro/deAcase_b/a-brl"/>
</dbReference>
<dbReference type="CDD" id="cd10807">
    <property type="entry name" value="YdjC_like_3"/>
    <property type="match status" value="1"/>
</dbReference>
<dbReference type="InterPro" id="IPR006879">
    <property type="entry name" value="YdjC-like"/>
</dbReference>
<evidence type="ECO:0000256" key="2">
    <source>
        <dbReference type="ARBA" id="ARBA00022723"/>
    </source>
</evidence>
<dbReference type="RefSeq" id="WP_004654663.1">
    <property type="nucleotide sequence ID" value="NZ_KB849179.1"/>
</dbReference>
<evidence type="ECO:0000256" key="1">
    <source>
        <dbReference type="ARBA" id="ARBA00001946"/>
    </source>
</evidence>
<dbReference type="Gene3D" id="3.20.20.370">
    <property type="entry name" value="Glycoside hydrolase/deacetylase"/>
    <property type="match status" value="1"/>
</dbReference>
<dbReference type="SUPFAM" id="SSF88713">
    <property type="entry name" value="Glycoside hydrolase/deacetylase"/>
    <property type="match status" value="1"/>
</dbReference>
<keyword evidence="7" id="KW-1185">Reference proteome</keyword>
<evidence type="ECO:0000313" key="6">
    <source>
        <dbReference type="EMBL" id="ENU23309.1"/>
    </source>
</evidence>
<dbReference type="Pfam" id="PF04794">
    <property type="entry name" value="YdjC"/>
    <property type="match status" value="1"/>
</dbReference>
<evidence type="ECO:0000256" key="4">
    <source>
        <dbReference type="ARBA" id="ARBA00022842"/>
    </source>
</evidence>
<proteinExistence type="predicted"/>
<dbReference type="PANTHER" id="PTHR31609:SF1">
    <property type="entry name" value="CARBOHYDRATE DEACETYLASE"/>
    <property type="match status" value="1"/>
</dbReference>
<gene>
    <name evidence="6" type="ORF">F993_02178</name>
</gene>
<keyword evidence="5" id="KW-0119">Carbohydrate metabolism</keyword>
<dbReference type="PANTHER" id="PTHR31609">
    <property type="entry name" value="YDJC DEACETYLASE FAMILY MEMBER"/>
    <property type="match status" value="1"/>
</dbReference>